<evidence type="ECO:0000313" key="13">
    <source>
        <dbReference type="Ensembl" id="ENSSTUP00000107174.1"/>
    </source>
</evidence>
<dbReference type="PROSITE" id="PS50002">
    <property type="entry name" value="SH3"/>
    <property type="match status" value="1"/>
</dbReference>
<dbReference type="Pfam" id="PF00169">
    <property type="entry name" value="PH"/>
    <property type="match status" value="1"/>
</dbReference>
<evidence type="ECO:0000259" key="11">
    <source>
        <dbReference type="PROSITE" id="PS50010"/>
    </source>
</evidence>
<reference evidence="13" key="1">
    <citation type="submission" date="2025-08" db="UniProtKB">
        <authorList>
            <consortium name="Ensembl"/>
        </authorList>
    </citation>
    <scope>IDENTIFICATION</scope>
</reference>
<dbReference type="GO" id="GO:0030027">
    <property type="term" value="C:lamellipodium"/>
    <property type="evidence" value="ECO:0007669"/>
    <property type="project" value="TreeGrafter"/>
</dbReference>
<gene>
    <name evidence="13" type="primary">ARHGEF7</name>
</gene>
<sequence>MNSAEQTVTWLITLGVLESPKKTISDPEGFLQSSLKDGVVLCKLVERLRPGSVEKVRSSLIAWMSHVCLRQLVLGSDSVSSSLSLSSTDIGVGSDSVCAHHSSSLRIKSFDSLNTQSPRGRSSKLLHNQYRSLDMSESGGQRVLVKAKFTFQQTNEDELSFNKGDMISVSRQEDGGWWEGSFNGNKGWFPSNYVKEVKGSDKPVSPKSGPLKNPVKGFDTPAVSKTYYNLVLQNILETETEYSKELQNLLTSYLHSLQPTDMLSSADVIPEPTHPQTHTHTHHMISPQRVGGFFLNLLPQMKALYMAYCSNHPSAVNVLTEHSEELGEFMEGKGASSPGILTLTTGLSKPFMRMDKYPTLLKELERHMEEHHPDRPDIQKCLTSFKSLSAQCQEVRKRKELELQILTETIRRWEGDDIRTLGPVLYMSHTHCHTHGSEEKSERYLLLFPNVLLLLSASSRMSGFIYQGKLPLTGMLISRIEDCEMVKNAFEISGSTCERMQVVCNNQQDLQEWVEHLSRHTQIRNAPSGIMTTPTAKPQSVPCHTLPSHPLTPSRHSESRGVSGGPAYHTLPHPSSHGVPQTPPMWGPLEPPSTPKPWSLSCLRPAPPLKPSAALCYKEDLSKSPKSMKKLLPKRKPERKPSDEDFATRKSTAALEEDAQILKVIEAYCTSAKTRQTLNSTWQGTDLMHNHVLAEPVDRSSVDTIGCRSSLSRGTEPWSDLSEDSDYDSIWTASSYRTSSVSRSREKSGLHMLFPEEEKIIVEETKSNGQTVIEEKTLVDTVYGLKDEVQELKQDNKKMRRTLDEEQKARKELEKILRRVLKNMNDPTWDETNL</sequence>
<keyword evidence="7" id="KW-0175">Coiled coil</keyword>
<feature type="domain" description="SH3" evidence="9">
    <location>
        <begin position="140"/>
        <end position="199"/>
    </location>
</feature>
<comment type="function">
    <text evidence="4">Induces bone resorption, acting probably through a signaling cascade which results in the secretion of factor(s) enhancing osteoclast formation and activity.</text>
</comment>
<dbReference type="InterPro" id="IPR036028">
    <property type="entry name" value="SH3-like_dom_sf"/>
</dbReference>
<dbReference type="Gene3D" id="2.30.29.30">
    <property type="entry name" value="Pleckstrin-homology domain (PH domain)/Phosphotyrosine-binding domain (PTB)"/>
    <property type="match status" value="1"/>
</dbReference>
<dbReference type="SMART" id="SM00233">
    <property type="entry name" value="PH"/>
    <property type="match status" value="1"/>
</dbReference>
<dbReference type="SUPFAM" id="SSF50729">
    <property type="entry name" value="PH domain-like"/>
    <property type="match status" value="1"/>
</dbReference>
<dbReference type="PANTHER" id="PTHR46026:SF3">
    <property type="entry name" value="RHO GUANINE NUCLEOTIDE EXCHANGE FACTOR 7"/>
    <property type="match status" value="1"/>
</dbReference>
<keyword evidence="14" id="KW-1185">Reference proteome</keyword>
<dbReference type="PROSITE" id="PS00741">
    <property type="entry name" value="DH_1"/>
    <property type="match status" value="1"/>
</dbReference>
<evidence type="ECO:0000259" key="10">
    <source>
        <dbReference type="PROSITE" id="PS50003"/>
    </source>
</evidence>
<dbReference type="InterPro" id="IPR011993">
    <property type="entry name" value="PH-like_dom_sf"/>
</dbReference>
<evidence type="ECO:0000256" key="8">
    <source>
        <dbReference type="SAM" id="MobiDB-lite"/>
    </source>
</evidence>
<dbReference type="PROSITE" id="PS50003">
    <property type="entry name" value="PH_DOMAIN"/>
    <property type="match status" value="1"/>
</dbReference>
<evidence type="ECO:0000256" key="6">
    <source>
        <dbReference type="PROSITE-ProRule" id="PRU00192"/>
    </source>
</evidence>
<keyword evidence="3" id="KW-0040">ANK repeat</keyword>
<dbReference type="Ensembl" id="ENSSTUT00000114835.1">
    <property type="protein sequence ID" value="ENSSTUP00000107174.1"/>
    <property type="gene ID" value="ENSSTUG00000046486.1"/>
</dbReference>
<dbReference type="AlphaFoldDB" id="A0A674EGY6"/>
<dbReference type="Pfam" id="PF16523">
    <property type="entry name" value="betaPIX_CC"/>
    <property type="match status" value="1"/>
</dbReference>
<dbReference type="InterPro" id="IPR035899">
    <property type="entry name" value="DBL_dom_sf"/>
</dbReference>
<dbReference type="GO" id="GO:0030032">
    <property type="term" value="P:lamellipodium assembly"/>
    <property type="evidence" value="ECO:0007669"/>
    <property type="project" value="TreeGrafter"/>
</dbReference>
<dbReference type="FunFam" id="1.20.900.10:FF:000016">
    <property type="entry name" value="Rho guanine nucleotide exchange factor 6"/>
    <property type="match status" value="1"/>
</dbReference>
<feature type="compositionally biased region" description="Pro residues" evidence="8">
    <location>
        <begin position="581"/>
        <end position="595"/>
    </location>
</feature>
<feature type="compositionally biased region" description="Basic residues" evidence="8">
    <location>
        <begin position="626"/>
        <end position="638"/>
    </location>
</feature>
<dbReference type="SUPFAM" id="SSF50044">
    <property type="entry name" value="SH3-domain"/>
    <property type="match status" value="1"/>
</dbReference>
<keyword evidence="1 6" id="KW-0728">SH3 domain</keyword>
<feature type="domain" description="PH" evidence="10">
    <location>
        <begin position="417"/>
        <end position="522"/>
    </location>
</feature>
<protein>
    <recommendedName>
        <fullName evidence="5">Osteoclast-stimulating factor 1</fullName>
    </recommendedName>
</protein>
<feature type="domain" description="DH" evidence="11">
    <location>
        <begin position="227"/>
        <end position="395"/>
    </location>
</feature>
<dbReference type="GO" id="GO:0005085">
    <property type="term" value="F:guanyl-nucleotide exchange factor activity"/>
    <property type="evidence" value="ECO:0007669"/>
    <property type="project" value="UniProtKB-KW"/>
</dbReference>
<accession>A0A674EGY6</accession>
<evidence type="ECO:0000259" key="12">
    <source>
        <dbReference type="PROSITE" id="PS50021"/>
    </source>
</evidence>
<dbReference type="InterPro" id="IPR001849">
    <property type="entry name" value="PH_domain"/>
</dbReference>
<dbReference type="PROSITE" id="PS50010">
    <property type="entry name" value="DH_2"/>
    <property type="match status" value="1"/>
</dbReference>
<dbReference type="Gene3D" id="1.10.418.10">
    <property type="entry name" value="Calponin-like domain"/>
    <property type="match status" value="1"/>
</dbReference>
<name>A0A674EGY6_SALTR</name>
<dbReference type="InterPro" id="IPR035789">
    <property type="entry name" value="BetaPIX_SH3"/>
</dbReference>
<dbReference type="Gene3D" id="2.30.30.40">
    <property type="entry name" value="SH3 Domains"/>
    <property type="match status" value="1"/>
</dbReference>
<dbReference type="SMART" id="SM00326">
    <property type="entry name" value="SH3"/>
    <property type="match status" value="1"/>
</dbReference>
<dbReference type="InterPro" id="IPR001452">
    <property type="entry name" value="SH3_domain"/>
</dbReference>
<dbReference type="FunFam" id="2.30.29.30:FF:000094">
    <property type="entry name" value="Rho guanine nucleotide exchange factor 7"/>
    <property type="match status" value="1"/>
</dbReference>
<dbReference type="Proteomes" id="UP000472277">
    <property type="component" value="Chromosome 39"/>
</dbReference>
<evidence type="ECO:0000256" key="5">
    <source>
        <dbReference type="ARBA" id="ARBA00040640"/>
    </source>
</evidence>
<dbReference type="PROSITE" id="PS50021">
    <property type="entry name" value="CH"/>
    <property type="match status" value="1"/>
</dbReference>
<dbReference type="GO" id="GO:0035556">
    <property type="term" value="P:intracellular signal transduction"/>
    <property type="evidence" value="ECO:0007669"/>
    <property type="project" value="InterPro"/>
</dbReference>
<feature type="coiled-coil region" evidence="7">
    <location>
        <begin position="782"/>
        <end position="823"/>
    </location>
</feature>
<dbReference type="SMART" id="SM00325">
    <property type="entry name" value="RhoGEF"/>
    <property type="match status" value="1"/>
</dbReference>
<dbReference type="InterPro" id="IPR001331">
    <property type="entry name" value="GDS_CDC24_CS"/>
</dbReference>
<dbReference type="FunFam" id="1.20.5.390:FF:000001">
    <property type="entry name" value="rho guanine nucleotide exchange factor 7 isoform X1"/>
    <property type="match status" value="1"/>
</dbReference>
<dbReference type="Pfam" id="PF16615">
    <property type="entry name" value="RhoGEF67_u1"/>
    <property type="match status" value="1"/>
</dbReference>
<dbReference type="SUPFAM" id="SSF48065">
    <property type="entry name" value="DBL homology domain (DH-domain)"/>
    <property type="match status" value="1"/>
</dbReference>
<feature type="region of interest" description="Disordered" evidence="8">
    <location>
        <begin position="527"/>
        <end position="595"/>
    </location>
</feature>
<evidence type="ECO:0000259" key="9">
    <source>
        <dbReference type="PROSITE" id="PS50002"/>
    </source>
</evidence>
<organism evidence="13 14">
    <name type="scientific">Salmo trutta</name>
    <name type="common">Brown trout</name>
    <dbReference type="NCBI Taxonomy" id="8032"/>
    <lineage>
        <taxon>Eukaryota</taxon>
        <taxon>Metazoa</taxon>
        <taxon>Chordata</taxon>
        <taxon>Craniata</taxon>
        <taxon>Vertebrata</taxon>
        <taxon>Euteleostomi</taxon>
        <taxon>Actinopterygii</taxon>
        <taxon>Neopterygii</taxon>
        <taxon>Teleostei</taxon>
        <taxon>Protacanthopterygii</taxon>
        <taxon>Salmoniformes</taxon>
        <taxon>Salmonidae</taxon>
        <taxon>Salmoninae</taxon>
        <taxon>Salmo</taxon>
    </lineage>
</organism>
<reference evidence="13" key="2">
    <citation type="submission" date="2025-09" db="UniProtKB">
        <authorList>
            <consortium name="Ensembl"/>
        </authorList>
    </citation>
    <scope>IDENTIFICATION</scope>
</reference>
<dbReference type="CDD" id="cd12061">
    <property type="entry name" value="SH3_betaPIX"/>
    <property type="match status" value="1"/>
</dbReference>
<dbReference type="PANTHER" id="PTHR46026">
    <property type="entry name" value="RHO-TYPE GUANINE NUCLEOTIDE EXCHANGE FACTOR, ISOFORM F"/>
    <property type="match status" value="1"/>
</dbReference>
<dbReference type="InterPro" id="IPR036872">
    <property type="entry name" value="CH_dom_sf"/>
</dbReference>
<evidence type="ECO:0000256" key="1">
    <source>
        <dbReference type="ARBA" id="ARBA00022443"/>
    </source>
</evidence>
<feature type="domain" description="Calponin-homology (CH)" evidence="12">
    <location>
        <begin position="1"/>
        <end position="118"/>
    </location>
</feature>
<dbReference type="CDD" id="cd00160">
    <property type="entry name" value="RhoGEF"/>
    <property type="match status" value="1"/>
</dbReference>
<dbReference type="Pfam" id="PF07653">
    <property type="entry name" value="SH3_2"/>
    <property type="match status" value="1"/>
</dbReference>
<dbReference type="Pfam" id="PF00621">
    <property type="entry name" value="RhoGEF"/>
    <property type="match status" value="1"/>
</dbReference>
<evidence type="ECO:0000256" key="4">
    <source>
        <dbReference type="ARBA" id="ARBA00037432"/>
    </source>
</evidence>
<dbReference type="GeneTree" id="ENSGT00940000155360"/>
<feature type="region of interest" description="Disordered" evidence="8">
    <location>
        <begin position="626"/>
        <end position="651"/>
    </location>
</feature>
<dbReference type="Gene3D" id="1.20.5.390">
    <property type="entry name" value="L1 transposable element, trimerization domain"/>
    <property type="match status" value="1"/>
</dbReference>
<dbReference type="InterPro" id="IPR001715">
    <property type="entry name" value="CH_dom"/>
</dbReference>
<feature type="compositionally biased region" description="Basic and acidic residues" evidence="8">
    <location>
        <begin position="639"/>
        <end position="648"/>
    </location>
</feature>
<dbReference type="InterPro" id="IPR032409">
    <property type="entry name" value="GEF6/7_CC"/>
</dbReference>
<keyword evidence="2" id="KW-0344">Guanine-nucleotide releasing factor</keyword>
<dbReference type="Pfam" id="PF00307">
    <property type="entry name" value="CH"/>
    <property type="match status" value="1"/>
</dbReference>
<evidence type="ECO:0000256" key="7">
    <source>
        <dbReference type="SAM" id="Coils"/>
    </source>
</evidence>
<dbReference type="InterPro" id="IPR000219">
    <property type="entry name" value="DH_dom"/>
</dbReference>
<evidence type="ECO:0000256" key="2">
    <source>
        <dbReference type="ARBA" id="ARBA00022658"/>
    </source>
</evidence>
<dbReference type="PRINTS" id="PR00452">
    <property type="entry name" value="SH3DOMAIN"/>
</dbReference>
<dbReference type="GO" id="GO:0005737">
    <property type="term" value="C:cytoplasm"/>
    <property type="evidence" value="ECO:0007669"/>
    <property type="project" value="TreeGrafter"/>
</dbReference>
<dbReference type="SUPFAM" id="SSF47576">
    <property type="entry name" value="Calponin-homology domain, CH-domain"/>
    <property type="match status" value="1"/>
</dbReference>
<dbReference type="Gene3D" id="1.20.900.10">
    <property type="entry name" value="Dbl homology (DH) domain"/>
    <property type="match status" value="1"/>
</dbReference>
<dbReference type="Pfam" id="PF16614">
    <property type="entry name" value="RhoGEF67_u2"/>
    <property type="match status" value="1"/>
</dbReference>
<dbReference type="FunFam" id="2.30.30.40:FF:000072">
    <property type="entry name" value="Unconventional Myosin IB"/>
    <property type="match status" value="1"/>
</dbReference>
<proteinExistence type="predicted"/>
<evidence type="ECO:0000256" key="3">
    <source>
        <dbReference type="ARBA" id="ARBA00023043"/>
    </source>
</evidence>
<evidence type="ECO:0000313" key="14">
    <source>
        <dbReference type="Proteomes" id="UP000472277"/>
    </source>
</evidence>